<dbReference type="AlphaFoldDB" id="A0A0A9HDR0"/>
<accession>A0A0A9HDR0</accession>
<sequence length="44" mass="5076">MTLLLAQEIFAVMFYEIDRSLALHGNDFIFLQPKECLTIGWSSI</sequence>
<name>A0A0A9HDR0_ARUDO</name>
<protein>
    <submittedName>
        <fullName evidence="1">Uncharacterized protein</fullName>
    </submittedName>
</protein>
<reference evidence="1" key="2">
    <citation type="journal article" date="2015" name="Data Brief">
        <title>Shoot transcriptome of the giant reed, Arundo donax.</title>
        <authorList>
            <person name="Barrero R.A."/>
            <person name="Guerrero F.D."/>
            <person name="Moolhuijzen P."/>
            <person name="Goolsby J.A."/>
            <person name="Tidwell J."/>
            <person name="Bellgard S.E."/>
            <person name="Bellgard M.I."/>
        </authorList>
    </citation>
    <scope>NUCLEOTIDE SEQUENCE</scope>
    <source>
        <tissue evidence="1">Shoot tissue taken approximately 20 cm above the soil surface</tissue>
    </source>
</reference>
<proteinExistence type="predicted"/>
<evidence type="ECO:0000313" key="1">
    <source>
        <dbReference type="EMBL" id="JAE35315.1"/>
    </source>
</evidence>
<dbReference type="EMBL" id="GBRH01162581">
    <property type="protein sequence ID" value="JAE35315.1"/>
    <property type="molecule type" value="Transcribed_RNA"/>
</dbReference>
<organism evidence="1">
    <name type="scientific">Arundo donax</name>
    <name type="common">Giant reed</name>
    <name type="synonym">Donax arundinaceus</name>
    <dbReference type="NCBI Taxonomy" id="35708"/>
    <lineage>
        <taxon>Eukaryota</taxon>
        <taxon>Viridiplantae</taxon>
        <taxon>Streptophyta</taxon>
        <taxon>Embryophyta</taxon>
        <taxon>Tracheophyta</taxon>
        <taxon>Spermatophyta</taxon>
        <taxon>Magnoliopsida</taxon>
        <taxon>Liliopsida</taxon>
        <taxon>Poales</taxon>
        <taxon>Poaceae</taxon>
        <taxon>PACMAD clade</taxon>
        <taxon>Arundinoideae</taxon>
        <taxon>Arundineae</taxon>
        <taxon>Arundo</taxon>
    </lineage>
</organism>
<reference evidence="1" key="1">
    <citation type="submission" date="2014-09" db="EMBL/GenBank/DDBJ databases">
        <authorList>
            <person name="Magalhaes I.L.F."/>
            <person name="Oliveira U."/>
            <person name="Santos F.R."/>
            <person name="Vidigal T.H.D.A."/>
            <person name="Brescovit A.D."/>
            <person name="Santos A.J."/>
        </authorList>
    </citation>
    <scope>NUCLEOTIDE SEQUENCE</scope>
    <source>
        <tissue evidence="1">Shoot tissue taken approximately 20 cm above the soil surface</tissue>
    </source>
</reference>